<dbReference type="AlphaFoldDB" id="A0A154MC58"/>
<evidence type="ECO:0000313" key="5">
    <source>
        <dbReference type="Proteomes" id="UP000186883"/>
    </source>
</evidence>
<evidence type="ECO:0000313" key="4">
    <source>
        <dbReference type="Proteomes" id="UP000076321"/>
    </source>
</evidence>
<proteinExistence type="predicted"/>
<evidence type="ECO:0000313" key="3">
    <source>
        <dbReference type="EMBL" id="OKA05832.1"/>
    </source>
</evidence>
<dbReference type="Gene3D" id="1.10.1200.10">
    <property type="entry name" value="ACP-like"/>
    <property type="match status" value="1"/>
</dbReference>
<reference evidence="3 5" key="2">
    <citation type="submission" date="2016-11" db="EMBL/GenBank/DDBJ databases">
        <title>Genome sequencing of Amycolatopsis regifaucium.</title>
        <authorList>
            <person name="Mayilraj S."/>
            <person name="Kaur N."/>
        </authorList>
    </citation>
    <scope>NUCLEOTIDE SEQUENCE [LARGE SCALE GENOMIC DNA]</scope>
    <source>
        <strain evidence="3 5">GY080</strain>
    </source>
</reference>
<dbReference type="Proteomes" id="UP000186883">
    <property type="component" value="Unassembled WGS sequence"/>
</dbReference>
<sequence>MGQNPLMAADGSEYVDEIKALVCKTFDVDPDTIDENTPFAEMGVDSRRRVRLLATVEVEFGIDIDLDELDRLVDIRGAATVLAEAVEAGGQPRKRGLPGFLRRNRLS</sequence>
<dbReference type="EMBL" id="LQCI01000034">
    <property type="protein sequence ID" value="KZB82096.1"/>
    <property type="molecule type" value="Genomic_DNA"/>
</dbReference>
<comment type="caution">
    <text evidence="2">The sequence shown here is derived from an EMBL/GenBank/DDBJ whole genome shotgun (WGS) entry which is preliminary data.</text>
</comment>
<keyword evidence="5" id="KW-1185">Reference proteome</keyword>
<accession>A0A154MC58</accession>
<reference evidence="2 4" key="1">
    <citation type="submission" date="2015-12" db="EMBL/GenBank/DDBJ databases">
        <title>Amycolatopsis regifaucium genome sequencing and assembly.</title>
        <authorList>
            <person name="Mayilraj S."/>
        </authorList>
    </citation>
    <scope>NUCLEOTIDE SEQUENCE [LARGE SCALE GENOMIC DNA]</scope>
    <source>
        <strain evidence="2 4">GY080</strain>
    </source>
</reference>
<name>A0A154MC58_9PSEU</name>
<organism evidence="2 4">
    <name type="scientific">Amycolatopsis regifaucium</name>
    <dbReference type="NCBI Taxonomy" id="546365"/>
    <lineage>
        <taxon>Bacteria</taxon>
        <taxon>Bacillati</taxon>
        <taxon>Actinomycetota</taxon>
        <taxon>Actinomycetes</taxon>
        <taxon>Pseudonocardiales</taxon>
        <taxon>Pseudonocardiaceae</taxon>
        <taxon>Amycolatopsis</taxon>
    </lineage>
</organism>
<dbReference type="OrthoDB" id="3631534at2"/>
<dbReference type="InterPro" id="IPR036736">
    <property type="entry name" value="ACP-like_sf"/>
</dbReference>
<dbReference type="SUPFAM" id="SSF47336">
    <property type="entry name" value="ACP-like"/>
    <property type="match status" value="1"/>
</dbReference>
<feature type="domain" description="Carrier" evidence="1">
    <location>
        <begin position="12"/>
        <end position="86"/>
    </location>
</feature>
<dbReference type="PROSITE" id="PS50075">
    <property type="entry name" value="CARRIER"/>
    <property type="match status" value="1"/>
</dbReference>
<evidence type="ECO:0000313" key="2">
    <source>
        <dbReference type="EMBL" id="KZB82096.1"/>
    </source>
</evidence>
<dbReference type="EMBL" id="LOBU02000015">
    <property type="protein sequence ID" value="OKA05832.1"/>
    <property type="molecule type" value="Genomic_DNA"/>
</dbReference>
<dbReference type="Proteomes" id="UP000076321">
    <property type="component" value="Unassembled WGS sequence"/>
</dbReference>
<gene>
    <name evidence="3" type="ORF">ATP06_0221875</name>
    <name evidence="2" type="ORF">AVL48_09115</name>
</gene>
<evidence type="ECO:0000259" key="1">
    <source>
        <dbReference type="PROSITE" id="PS50075"/>
    </source>
</evidence>
<protein>
    <submittedName>
        <fullName evidence="2">Acyl carrier protein</fullName>
    </submittedName>
</protein>
<dbReference type="Pfam" id="PF00550">
    <property type="entry name" value="PP-binding"/>
    <property type="match status" value="1"/>
</dbReference>
<dbReference type="InterPro" id="IPR009081">
    <property type="entry name" value="PP-bd_ACP"/>
</dbReference>